<organism evidence="1 2">
    <name type="scientific">Leersia perrieri</name>
    <dbReference type="NCBI Taxonomy" id="77586"/>
    <lineage>
        <taxon>Eukaryota</taxon>
        <taxon>Viridiplantae</taxon>
        <taxon>Streptophyta</taxon>
        <taxon>Embryophyta</taxon>
        <taxon>Tracheophyta</taxon>
        <taxon>Spermatophyta</taxon>
        <taxon>Magnoliopsida</taxon>
        <taxon>Liliopsida</taxon>
        <taxon>Poales</taxon>
        <taxon>Poaceae</taxon>
        <taxon>BOP clade</taxon>
        <taxon>Oryzoideae</taxon>
        <taxon>Oryzeae</taxon>
        <taxon>Oryzinae</taxon>
        <taxon>Leersia</taxon>
    </lineage>
</organism>
<dbReference type="EnsemblPlants" id="LPERR12G16970.1">
    <property type="protein sequence ID" value="LPERR12G16970.1"/>
    <property type="gene ID" value="LPERR12G16970"/>
</dbReference>
<keyword evidence="2" id="KW-1185">Reference proteome</keyword>
<proteinExistence type="predicted"/>
<reference evidence="1 2" key="1">
    <citation type="submission" date="2012-08" db="EMBL/GenBank/DDBJ databases">
        <title>Oryza genome evolution.</title>
        <authorList>
            <person name="Wing R.A."/>
        </authorList>
    </citation>
    <scope>NUCLEOTIDE SEQUENCE</scope>
</reference>
<accession>A0A0D9Y1W1</accession>
<dbReference type="Gramene" id="LPERR12G16970.1">
    <property type="protein sequence ID" value="LPERR12G16970.1"/>
    <property type="gene ID" value="LPERR12G16970"/>
</dbReference>
<reference evidence="2" key="2">
    <citation type="submission" date="2013-12" db="EMBL/GenBank/DDBJ databases">
        <authorList>
            <person name="Yu Y."/>
            <person name="Lee S."/>
            <person name="de Baynast K."/>
            <person name="Wissotski M."/>
            <person name="Liu L."/>
            <person name="Talag J."/>
            <person name="Goicoechea J."/>
            <person name="Angelova A."/>
            <person name="Jetty R."/>
            <person name="Kudrna D."/>
            <person name="Golser W."/>
            <person name="Rivera L."/>
            <person name="Zhang J."/>
            <person name="Wing R."/>
        </authorList>
    </citation>
    <scope>NUCLEOTIDE SEQUENCE</scope>
</reference>
<evidence type="ECO:0000313" key="1">
    <source>
        <dbReference type="EnsemblPlants" id="LPERR12G16970.1"/>
    </source>
</evidence>
<dbReference type="Proteomes" id="UP000032180">
    <property type="component" value="Chromosome 12"/>
</dbReference>
<sequence length="78" mass="8971">MPCRCFLTYSANCMSLDIVDEFHNSPQGESAGQKLPRHEATRAVDMTENLMPRLKRDMRGCLLRRHVNALHKAKETSR</sequence>
<dbReference type="AlphaFoldDB" id="A0A0D9Y1W1"/>
<dbReference type="HOGENOM" id="CLU_2625529_0_0_1"/>
<name>A0A0D9Y1W1_9ORYZ</name>
<evidence type="ECO:0000313" key="2">
    <source>
        <dbReference type="Proteomes" id="UP000032180"/>
    </source>
</evidence>
<reference evidence="1" key="3">
    <citation type="submission" date="2015-04" db="UniProtKB">
        <authorList>
            <consortium name="EnsemblPlants"/>
        </authorList>
    </citation>
    <scope>IDENTIFICATION</scope>
</reference>
<protein>
    <submittedName>
        <fullName evidence="1">Uncharacterized protein</fullName>
    </submittedName>
</protein>